<feature type="compositionally biased region" description="Low complexity" evidence="5">
    <location>
        <begin position="128"/>
        <end position="145"/>
    </location>
</feature>
<dbReference type="InterPro" id="IPR003689">
    <property type="entry name" value="ZIP"/>
</dbReference>
<dbReference type="PANTHER" id="PTHR16950">
    <property type="entry name" value="ZINC TRANSPORTER SLC39A7 HISTIDINE-RICH MEMBRANE PROTEIN KE4"/>
    <property type="match status" value="1"/>
</dbReference>
<evidence type="ECO:0000313" key="7">
    <source>
        <dbReference type="EMBL" id="WAR21160.1"/>
    </source>
</evidence>
<feature type="transmembrane region" description="Helical" evidence="6">
    <location>
        <begin position="206"/>
        <end position="225"/>
    </location>
</feature>
<keyword evidence="8" id="KW-1185">Reference proteome</keyword>
<feature type="non-terminal residue" evidence="7">
    <location>
        <position position="1"/>
    </location>
</feature>
<feature type="transmembrane region" description="Helical" evidence="6">
    <location>
        <begin position="7"/>
        <end position="25"/>
    </location>
</feature>
<dbReference type="EMBL" id="CP111023">
    <property type="protein sequence ID" value="WAR21160.1"/>
    <property type="molecule type" value="Genomic_DNA"/>
</dbReference>
<feature type="region of interest" description="Disordered" evidence="5">
    <location>
        <begin position="74"/>
        <end position="147"/>
    </location>
</feature>
<evidence type="ECO:0000256" key="5">
    <source>
        <dbReference type="SAM" id="MobiDB-lite"/>
    </source>
</evidence>
<evidence type="ECO:0000256" key="4">
    <source>
        <dbReference type="ARBA" id="ARBA00023136"/>
    </source>
</evidence>
<dbReference type="Proteomes" id="UP001164746">
    <property type="component" value="Chromosome 12"/>
</dbReference>
<protein>
    <submittedName>
        <fullName evidence="7">S39AD-like protein</fullName>
    </submittedName>
</protein>
<name>A0ABY7FG72_MYAAR</name>
<sequence>PAARLKLLLSYAVGGLLGDVFLHLLPEAWQHLDKGGHDHDAHIRLGLWVIAGMLSFLIIEKMFAKEGEFDHLEDECEEAEEEMNHHDNHISTPTQSQTDSVSNNTRKRAHLQSKNGDTVEHKKQNGLKKNNADNISNSSKSASVSHTEVKEESIKVSGYLNLAANVGLITTLAILLHEIPHEIGDFAILLRSGFNRWKAAKAQSTAWILPFTSGGFIYIALVTIVPDLLEERHPKESAKQIIFLIAGVATMYLV</sequence>
<keyword evidence="2 6" id="KW-0812">Transmembrane</keyword>
<organism evidence="7 8">
    <name type="scientific">Mya arenaria</name>
    <name type="common">Soft-shell clam</name>
    <dbReference type="NCBI Taxonomy" id="6604"/>
    <lineage>
        <taxon>Eukaryota</taxon>
        <taxon>Metazoa</taxon>
        <taxon>Spiralia</taxon>
        <taxon>Lophotrochozoa</taxon>
        <taxon>Mollusca</taxon>
        <taxon>Bivalvia</taxon>
        <taxon>Autobranchia</taxon>
        <taxon>Heteroconchia</taxon>
        <taxon>Euheterodonta</taxon>
        <taxon>Imparidentia</taxon>
        <taxon>Neoheterodontei</taxon>
        <taxon>Myida</taxon>
        <taxon>Myoidea</taxon>
        <taxon>Myidae</taxon>
        <taxon>Mya</taxon>
    </lineage>
</organism>
<feature type="transmembrane region" description="Helical" evidence="6">
    <location>
        <begin position="45"/>
        <end position="63"/>
    </location>
</feature>
<keyword evidence="3 6" id="KW-1133">Transmembrane helix</keyword>
<reference evidence="7" key="1">
    <citation type="submission" date="2022-11" db="EMBL/GenBank/DDBJ databases">
        <title>Centuries of genome instability and evolution in soft-shell clam transmissible cancer (bioRxiv).</title>
        <authorList>
            <person name="Hart S.F.M."/>
            <person name="Yonemitsu M.A."/>
            <person name="Giersch R.M."/>
            <person name="Beal B.F."/>
            <person name="Arriagada G."/>
            <person name="Davis B.W."/>
            <person name="Ostrander E.A."/>
            <person name="Goff S.P."/>
            <person name="Metzger M.J."/>
        </authorList>
    </citation>
    <scope>NUCLEOTIDE SEQUENCE</scope>
    <source>
        <strain evidence="7">MELC-2E11</strain>
        <tissue evidence="7">Siphon/mantle</tissue>
    </source>
</reference>
<proteinExistence type="predicted"/>
<evidence type="ECO:0000256" key="2">
    <source>
        <dbReference type="ARBA" id="ARBA00022692"/>
    </source>
</evidence>
<evidence type="ECO:0000256" key="3">
    <source>
        <dbReference type="ARBA" id="ARBA00022989"/>
    </source>
</evidence>
<evidence type="ECO:0000256" key="1">
    <source>
        <dbReference type="ARBA" id="ARBA00004141"/>
    </source>
</evidence>
<evidence type="ECO:0000256" key="6">
    <source>
        <dbReference type="SAM" id="Phobius"/>
    </source>
</evidence>
<comment type="subcellular location">
    <subcellularLocation>
        <location evidence="1">Membrane</location>
        <topology evidence="1">Multi-pass membrane protein</topology>
    </subcellularLocation>
</comment>
<gene>
    <name evidence="7" type="ORF">MAR_015134</name>
</gene>
<feature type="compositionally biased region" description="Polar residues" evidence="5">
    <location>
        <begin position="90"/>
        <end position="104"/>
    </location>
</feature>
<keyword evidence="4 6" id="KW-0472">Membrane</keyword>
<evidence type="ECO:0000313" key="8">
    <source>
        <dbReference type="Proteomes" id="UP001164746"/>
    </source>
</evidence>
<accession>A0ABY7FG72</accession>
<dbReference type="PANTHER" id="PTHR16950:SF16">
    <property type="entry name" value="ZINC TRANSPORTER ZIP13"/>
    <property type="match status" value="1"/>
</dbReference>
<dbReference type="Pfam" id="PF02535">
    <property type="entry name" value="Zip"/>
    <property type="match status" value="2"/>
</dbReference>